<dbReference type="GO" id="GO:0005737">
    <property type="term" value="C:cytoplasm"/>
    <property type="evidence" value="ECO:0007669"/>
    <property type="project" value="TreeGrafter"/>
</dbReference>
<evidence type="ECO:0000259" key="3">
    <source>
        <dbReference type="Pfam" id="PF26573"/>
    </source>
</evidence>
<keyword evidence="2" id="KW-0072">Autophagy</keyword>
<organism evidence="4 5">
    <name type="scientific">Thecamonas trahens ATCC 50062</name>
    <dbReference type="NCBI Taxonomy" id="461836"/>
    <lineage>
        <taxon>Eukaryota</taxon>
        <taxon>Apusozoa</taxon>
        <taxon>Apusomonadida</taxon>
        <taxon>Apusomonadidae</taxon>
        <taxon>Thecamonas</taxon>
    </lineage>
</organism>
<dbReference type="STRING" id="461836.A0A0L0D9R7"/>
<reference evidence="4 5" key="1">
    <citation type="submission" date="2010-05" db="EMBL/GenBank/DDBJ databases">
        <title>The Genome Sequence of Thecamonas trahens ATCC 50062.</title>
        <authorList>
            <consortium name="The Broad Institute Genome Sequencing Platform"/>
            <person name="Russ C."/>
            <person name="Cuomo C."/>
            <person name="Shea T."/>
            <person name="Young S.K."/>
            <person name="Zeng Q."/>
            <person name="Koehrsen M."/>
            <person name="Haas B."/>
            <person name="Borodovsky M."/>
            <person name="Guigo R."/>
            <person name="Alvarado L."/>
            <person name="Berlin A."/>
            <person name="Bochicchio J."/>
            <person name="Borenstein D."/>
            <person name="Chapman S."/>
            <person name="Chen Z."/>
            <person name="Freedman E."/>
            <person name="Gellesch M."/>
            <person name="Goldberg J."/>
            <person name="Griggs A."/>
            <person name="Gujja S."/>
            <person name="Heilman E."/>
            <person name="Heiman D."/>
            <person name="Hepburn T."/>
            <person name="Howarth C."/>
            <person name="Jen D."/>
            <person name="Larson L."/>
            <person name="Mehta T."/>
            <person name="Park D."/>
            <person name="Pearson M."/>
            <person name="Roberts A."/>
            <person name="Saif S."/>
            <person name="Shenoy N."/>
            <person name="Sisk P."/>
            <person name="Stolte C."/>
            <person name="Sykes S."/>
            <person name="Thomson T."/>
            <person name="Walk T."/>
            <person name="White J."/>
            <person name="Yandava C."/>
            <person name="Burger G."/>
            <person name="Gray M.W."/>
            <person name="Holland P.W.H."/>
            <person name="King N."/>
            <person name="Lang F.B.F."/>
            <person name="Roger A.J."/>
            <person name="Ruiz-Trillo I."/>
            <person name="Lander E."/>
            <person name="Nusbaum C."/>
        </authorList>
    </citation>
    <scope>NUCLEOTIDE SEQUENCE [LARGE SCALE GENOMIC DNA]</scope>
    <source>
        <strain evidence="4 5">ATCC 50062</strain>
    </source>
</reference>
<gene>
    <name evidence="4" type="ORF">AMSG_04576</name>
</gene>
<dbReference type="GeneID" id="25564113"/>
<dbReference type="InterPro" id="IPR058750">
    <property type="entry name" value="TPR_Epg5"/>
</dbReference>
<dbReference type="EMBL" id="GL349452">
    <property type="protein sequence ID" value="KNC48831.1"/>
    <property type="molecule type" value="Genomic_DNA"/>
</dbReference>
<proteinExistence type="inferred from homology"/>
<dbReference type="RefSeq" id="XP_013758251.1">
    <property type="nucleotide sequence ID" value="XM_013902797.1"/>
</dbReference>
<dbReference type="PANTHER" id="PTHR31139">
    <property type="entry name" value="ECTOPIC P GRANULES PROTEIN 5 HOMOLOG"/>
    <property type="match status" value="1"/>
</dbReference>
<evidence type="ECO:0000313" key="4">
    <source>
        <dbReference type="EMBL" id="KNC48831.1"/>
    </source>
</evidence>
<keyword evidence="5" id="KW-1185">Reference proteome</keyword>
<dbReference type="Pfam" id="PF26573">
    <property type="entry name" value="TPR_Epg5_2"/>
    <property type="match status" value="1"/>
</dbReference>
<name>A0A0L0D9R7_THETB</name>
<feature type="domain" description="Epg5-like TPR" evidence="3">
    <location>
        <begin position="1083"/>
        <end position="1199"/>
    </location>
</feature>
<evidence type="ECO:0000313" key="5">
    <source>
        <dbReference type="Proteomes" id="UP000054408"/>
    </source>
</evidence>
<dbReference type="GO" id="GO:0097352">
    <property type="term" value="P:autophagosome maturation"/>
    <property type="evidence" value="ECO:0007669"/>
    <property type="project" value="TreeGrafter"/>
</dbReference>
<protein>
    <recommendedName>
        <fullName evidence="3">Epg5-like TPR domain-containing protein</fullName>
    </recommendedName>
</protein>
<accession>A0A0L0D9R7</accession>
<dbReference type="PANTHER" id="PTHR31139:SF4">
    <property type="entry name" value="ECTOPIC P GRANULES PROTEIN 5 HOMOLOG"/>
    <property type="match status" value="1"/>
</dbReference>
<evidence type="ECO:0000256" key="2">
    <source>
        <dbReference type="ARBA" id="ARBA00023006"/>
    </source>
</evidence>
<comment type="similarity">
    <text evidence="1">Belongs to the EPG5 family.</text>
</comment>
<dbReference type="Proteomes" id="UP000054408">
    <property type="component" value="Unassembled WGS sequence"/>
</dbReference>
<dbReference type="OrthoDB" id="75419at2759"/>
<dbReference type="InterPro" id="IPR051436">
    <property type="entry name" value="Autophagy-related_EPG5"/>
</dbReference>
<dbReference type="OMA" id="LYCYEAE"/>
<sequence length="2277" mass="242423">MADEPPEHIAPRFEDISIGTATAVASAPTAELAPPYSVDPEGQHVPQTPMLYPALDDLAPTAVYTTIRAWLQAQKQADKAAMGEPALVTAAAAVSASAATSVLPLEAAAGPTLAELLDTPLAPYVSPFLDGSQNSLAPLPSPDPDFAALVDEYFAAALAAEASWSAIEAYKAELRTKANAVWTTSSLTVSPQARCGDGKLLTTSFTYDRADYSHEAASAVATDLAALRAEWSTSLNLAIFKLSLTSMRVDVCVTRALAAAADQAAVPPHSPPALLDSSPLPHALRSRLLAMLSVLFSYEQKALGKVGTYTAQLSDTLRSWILAIGGMLLRVGDVGIHSALLEMLLRCRGVADWGVVLLQFPPLPWNDAILHHFVATLTRLLNPVVADAEARPVLSESDFLALLEQMPFGNLFCHLMFAARHLDFPSYTEHVFALSTFLLDTTCSSLAALAEYPSLGARLGAILVALVKFWEVYSVVAASSSLWSPRLTSHLDRFYLLTLHRVLATPGSRARRFLPLLPAVELSQTTAWHAFLVLYLELDPSHMSLVANISSHGQWLAALDAYPELRATFMRSFDTEDELNSSRAVFTLAAVGALAKRPDHPVLTSIVVTELFHVAYLHPPTRDVLHKPVRGILSEIAFVHPHTVLPSLLAAIATHLSALGPMALSLVRGLPLGAWSSFDLSHLAHLEPWLLDAPVDSVRFRLAAAILENLPWGFAREPDTRVRTPILPFALHRAAGLLAFQLYASHVLTSRSGPLKSTKASRAAVEAFVLRFISCLALFVDTDIDPSLHFLEPSLTPRLEWTGDIKSNADAAAPIRNMALFLFTGSGASSAAFANGGLEFIHAVANAHYPGSVGVSSWPPHSLSLLSLILDKILASSIVDDPSAAILLAQHWPVPVGLPDRCLPAHVTRLLAALLTAHAVAGAGAPASADARLLPHVIFPFWAAVLTQAPDWFTAASPRRALMNVLSHAALVMGVSDTLVGAYSAATATVNAAAPSTMSKIGSFFGGLIGSEAKSRSLLATNANATLSNDILTPHSLDVDCPALIFDVLYIETLAFLGKLDELGAQLVAAGPGAAHRVLKSAGYSRTMCTLPIYKWAAYAVALPVGSTLHPLFLHMFFALYAASSGVHDAAFAGYANYGALFFDELSIPAPFLNLKTQVATLLVALVNHHQTLETPLAPQLVEIYTAMSEWLASPALASLFTTAAANTGGTLDARFLPDRLVALVLRSPLVDRSYLWRDLVDLQAGFVSLARGASVWLRIHPRCWTVPEAAVETPLEPVARAFERADPHPRGFAFSPSVNLGEVLLGINTARVAEPAPLAARPVLEPAPPSVDSMLYMLNPLVAQARAHSTRETDYLLLDDEYLRLLPQLYVNEPRERHELKSCSGSGKNACRQPVRFVVPYTERVMQNGVSDSIVRNRTRVNELIAASGTAPDTCIQALRVLLAVEELVAASAVQTKVGSALLDGLLALISPDTVRYPPLAYYFGLVLSRLSPAFWRADPDATTGLLDTALHAPYAIPIYAHVFDPYRAPHALTAMLDTLFTAARTLGYDAVSPLLAAFNGAPRCAPPYQLFPREQGEGMLVRIVGEVDTVLGVQDQIVGLEAAATALVAVFEWILTAHGLAASGDIVPFVLPQLLGISPQGATRLLAALAQVPLPTHATELARIFGTLTEHFWAVRNSTRLFDIYHEPYVAALGQFVSALVAAAAAAAGPGVASEYAGFTGANAARPLLDLWHGVAGLWQPFLCSMPSPDDAGAPAQQPFDLAAHTGECLAAMEALRGSIDALTSHEACAGELLASVFEWYVRALVPFSEPGTRVLFDDVLGSLAWRRWQLDSAGLARLVSMVTPNAAGLFLRVLPQVLPPILMTSPAMPISTVRETSVALALAVRHAPLPIPRDAVALLASTAEWQELPPEAYRMMVDAVPLVLDAAIAPLVVDAPSVETSVTSEAGRISLILGLWRVLARESPAKLAVLNGAAMAAVLSGSGVDTGFNSAQHPSLVGELLGLVGARIDSASTDDVHAMLSSLVEMHNFASPNCADELLRTFVSFASMHPSAASAMVAVASSRLASVEAMVGLVEASLAAADGAGHQIQSLASNVRVPELAADAFTAACVAACAGFTLVCVLEQQRNKAQAAHNGCEWFRAMTVEAGNERAAVALVLKVLELAPTFEVVAAIGSALADATRVKQGLFARMAKKVGLRRSDKAPAAWFTALSRGFGLWTVLRTRNAAEPDLARELKDFRELGRKKTYAHLKFALDSVIELVEGDGEASPEPGAST</sequence>
<evidence type="ECO:0000256" key="1">
    <source>
        <dbReference type="ARBA" id="ARBA00010948"/>
    </source>
</evidence>
<dbReference type="eggNOG" id="KOG3622">
    <property type="taxonomic scope" value="Eukaryota"/>
</dbReference>